<dbReference type="PANTHER" id="PTHR43038">
    <property type="entry name" value="ATP-BINDING CASSETTE, SUB-FAMILY H, MEMBER 1"/>
    <property type="match status" value="1"/>
</dbReference>
<feature type="domain" description="ABC transporter" evidence="3">
    <location>
        <begin position="3"/>
        <end position="230"/>
    </location>
</feature>
<accession>A0A644XFJ7</accession>
<dbReference type="AlphaFoldDB" id="A0A644XFJ7"/>
<dbReference type="InterPro" id="IPR017871">
    <property type="entry name" value="ABC_transporter-like_CS"/>
</dbReference>
<dbReference type="PANTHER" id="PTHR43038:SF3">
    <property type="entry name" value="ABC TRANSPORTER G FAMILY MEMBER 20 ISOFORM X1"/>
    <property type="match status" value="1"/>
</dbReference>
<dbReference type="Pfam" id="PF00005">
    <property type="entry name" value="ABC_tran"/>
    <property type="match status" value="1"/>
</dbReference>
<dbReference type="GO" id="GO:0016887">
    <property type="term" value="F:ATP hydrolysis activity"/>
    <property type="evidence" value="ECO:0007669"/>
    <property type="project" value="InterPro"/>
</dbReference>
<dbReference type="InterPro" id="IPR003593">
    <property type="entry name" value="AAA+_ATPase"/>
</dbReference>
<dbReference type="GO" id="GO:0005524">
    <property type="term" value="F:ATP binding"/>
    <property type="evidence" value="ECO:0007669"/>
    <property type="project" value="UniProtKB-KW"/>
</dbReference>
<dbReference type="Gene3D" id="3.40.50.300">
    <property type="entry name" value="P-loop containing nucleotide triphosphate hydrolases"/>
    <property type="match status" value="1"/>
</dbReference>
<comment type="caution">
    <text evidence="4">The sequence shown here is derived from an EMBL/GenBank/DDBJ whole genome shotgun (WGS) entry which is preliminary data.</text>
</comment>
<proteinExistence type="predicted"/>
<evidence type="ECO:0000256" key="1">
    <source>
        <dbReference type="ARBA" id="ARBA00022741"/>
    </source>
</evidence>
<dbReference type="SMART" id="SM00382">
    <property type="entry name" value="AAA"/>
    <property type="match status" value="1"/>
</dbReference>
<dbReference type="PROSITE" id="PS50893">
    <property type="entry name" value="ABC_TRANSPORTER_2"/>
    <property type="match status" value="1"/>
</dbReference>
<sequence length="247" mass="27455">MDIYVSHIDKSFDMKQVLYGIDFSISSGDIVCLLGPSGSGKTTLIRCLIGAIKAERGQIKYGDIVVPNLKLMQTIGFMPQNDALYDDLTGENNLKFFAGLNKMPTKQQKNRINEVLDLVKLTDDRNKLVANYSGGMKKRLSLAAALIHNPQVLLLDEPTVGIDPILRRSIWDELKKLKKQGVTIIVSTHVMDEVSECDRAALIYNGRLINYDNVDNLLAKTKTGKIEELFFIAAETYERGASNAKSS</sequence>
<dbReference type="InterPro" id="IPR027417">
    <property type="entry name" value="P-loop_NTPase"/>
</dbReference>
<organism evidence="4">
    <name type="scientific">bioreactor metagenome</name>
    <dbReference type="NCBI Taxonomy" id="1076179"/>
    <lineage>
        <taxon>unclassified sequences</taxon>
        <taxon>metagenomes</taxon>
        <taxon>ecological metagenomes</taxon>
    </lineage>
</organism>
<reference evidence="4" key="1">
    <citation type="submission" date="2019-08" db="EMBL/GenBank/DDBJ databases">
        <authorList>
            <person name="Kucharzyk K."/>
            <person name="Murdoch R.W."/>
            <person name="Higgins S."/>
            <person name="Loffler F."/>
        </authorList>
    </citation>
    <scope>NUCLEOTIDE SEQUENCE</scope>
</reference>
<dbReference type="EMBL" id="VSSQ01002300">
    <property type="protein sequence ID" value="MPM14558.1"/>
    <property type="molecule type" value="Genomic_DNA"/>
</dbReference>
<keyword evidence="1" id="KW-0547">Nucleotide-binding</keyword>
<gene>
    <name evidence="4" type="primary">ybhF_30</name>
    <name evidence="4" type="ORF">SDC9_60922</name>
</gene>
<evidence type="ECO:0000313" key="4">
    <source>
        <dbReference type="EMBL" id="MPM14558.1"/>
    </source>
</evidence>
<keyword evidence="2 4" id="KW-0067">ATP-binding</keyword>
<dbReference type="SUPFAM" id="SSF52540">
    <property type="entry name" value="P-loop containing nucleoside triphosphate hydrolases"/>
    <property type="match status" value="1"/>
</dbReference>
<name>A0A644XFJ7_9ZZZZ</name>
<dbReference type="InterPro" id="IPR003439">
    <property type="entry name" value="ABC_transporter-like_ATP-bd"/>
</dbReference>
<dbReference type="PROSITE" id="PS00211">
    <property type="entry name" value="ABC_TRANSPORTER_1"/>
    <property type="match status" value="1"/>
</dbReference>
<dbReference type="CDD" id="cd03230">
    <property type="entry name" value="ABC_DR_subfamily_A"/>
    <property type="match status" value="1"/>
</dbReference>
<evidence type="ECO:0000259" key="3">
    <source>
        <dbReference type="PROSITE" id="PS50893"/>
    </source>
</evidence>
<evidence type="ECO:0000256" key="2">
    <source>
        <dbReference type="ARBA" id="ARBA00022840"/>
    </source>
</evidence>
<protein>
    <submittedName>
        <fullName evidence="4">Putative multidrug ABC transporter ATP-binding protein YbhF</fullName>
    </submittedName>
</protein>